<sequence length="573" mass="58976">MSSSNPFAQTLHLDTAPYASGASLSPAGKQARHHGRTHSGSSISLSTPVYPGSQPSSSPHSHSWGSFRSSLSPAAFPASASDPSSPGSDPGQSGSVAKSQSHSHSADQIAPSMIGLPLSVNPYGRTTNFDVDHPQSYDTGTMSGLMNPPSTTGLGYTAQQYIQSSLPPQTPDEPRPSLLVTQQRYAAAQQKKLSEQAWRQQLQSQEAARALQEQQLGNIFPSLAHTHSAFPGNTRSDTTSSGESLGLNQPWAQAAGSGVFQHTNSSTSPLSLSPSHARANSFSNPPSSISQTLTSAGVSIDGSAAFPAPDNAALTSLGLGSSNDHILSSPYRSGSFFVASPPSASGDLLGSGSPNGNNNPYPLFPAESYNQQALFSSPPMGSYGGGGGGAAAANVQLNQSNSSAYPFPQTMSSSGPNNLANTLSISTNTSPGAAAPTSTTSRAQRQPASASASASTSTSPSSPQKQNQRNQPPRSTRARPSPTSTRKGPAHARTTSGGSVPASRVTQKNASSHRPEKRSRAEEAEESESDDGDGDGLDSGGKDGRSAEGGVKPRLRRSAVRFTISICGRPPWG</sequence>
<feature type="compositionally biased region" description="Low complexity" evidence="1">
    <location>
        <begin position="426"/>
        <end position="486"/>
    </location>
</feature>
<feature type="compositionally biased region" description="Polar residues" evidence="1">
    <location>
        <begin position="493"/>
        <end position="512"/>
    </location>
</feature>
<protein>
    <submittedName>
        <fullName evidence="2">Uncharacterized protein</fullName>
    </submittedName>
</protein>
<feature type="compositionally biased region" description="Polar residues" evidence="1">
    <location>
        <begin position="278"/>
        <end position="288"/>
    </location>
</feature>
<feature type="compositionally biased region" description="Polar residues" evidence="1">
    <location>
        <begin position="231"/>
        <end position="251"/>
    </location>
</feature>
<name>A0A067MM00_BOTB1</name>
<feature type="compositionally biased region" description="Polar residues" evidence="1">
    <location>
        <begin position="38"/>
        <end position="47"/>
    </location>
</feature>
<feature type="compositionally biased region" description="Polar residues" evidence="1">
    <location>
        <begin position="403"/>
        <end position="425"/>
    </location>
</feature>
<feature type="compositionally biased region" description="Low complexity" evidence="1">
    <location>
        <begin position="345"/>
        <end position="361"/>
    </location>
</feature>
<feature type="compositionally biased region" description="Low complexity" evidence="1">
    <location>
        <begin position="53"/>
        <end position="95"/>
    </location>
</feature>
<gene>
    <name evidence="2" type="ORF">BOTBODRAFT_413556</name>
</gene>
<dbReference type="Proteomes" id="UP000027195">
    <property type="component" value="Unassembled WGS sequence"/>
</dbReference>
<evidence type="ECO:0000256" key="1">
    <source>
        <dbReference type="SAM" id="MobiDB-lite"/>
    </source>
</evidence>
<accession>A0A067MM00</accession>
<feature type="region of interest" description="Disordered" evidence="1">
    <location>
        <begin position="403"/>
        <end position="559"/>
    </location>
</feature>
<feature type="region of interest" description="Disordered" evidence="1">
    <location>
        <begin position="224"/>
        <end position="288"/>
    </location>
</feature>
<feature type="compositionally biased region" description="Acidic residues" evidence="1">
    <location>
        <begin position="523"/>
        <end position="536"/>
    </location>
</feature>
<feature type="region of interest" description="Disordered" evidence="1">
    <location>
        <begin position="18"/>
        <end position="108"/>
    </location>
</feature>
<reference evidence="3" key="1">
    <citation type="journal article" date="2014" name="Proc. Natl. Acad. Sci. U.S.A.">
        <title>Extensive sampling of basidiomycete genomes demonstrates inadequacy of the white-rot/brown-rot paradigm for wood decay fungi.</title>
        <authorList>
            <person name="Riley R."/>
            <person name="Salamov A.A."/>
            <person name="Brown D.W."/>
            <person name="Nagy L.G."/>
            <person name="Floudas D."/>
            <person name="Held B.W."/>
            <person name="Levasseur A."/>
            <person name="Lombard V."/>
            <person name="Morin E."/>
            <person name="Otillar R."/>
            <person name="Lindquist E.A."/>
            <person name="Sun H."/>
            <person name="LaButti K.M."/>
            <person name="Schmutz J."/>
            <person name="Jabbour D."/>
            <person name="Luo H."/>
            <person name="Baker S.E."/>
            <person name="Pisabarro A.G."/>
            <person name="Walton J.D."/>
            <person name="Blanchette R.A."/>
            <person name="Henrissat B."/>
            <person name="Martin F."/>
            <person name="Cullen D."/>
            <person name="Hibbett D.S."/>
            <person name="Grigoriev I.V."/>
        </authorList>
    </citation>
    <scope>NUCLEOTIDE SEQUENCE [LARGE SCALE GENOMIC DNA]</scope>
    <source>
        <strain evidence="3">FD-172 SS1</strain>
    </source>
</reference>
<keyword evidence="3" id="KW-1185">Reference proteome</keyword>
<dbReference type="InParanoid" id="A0A067MM00"/>
<evidence type="ECO:0000313" key="3">
    <source>
        <dbReference type="Proteomes" id="UP000027195"/>
    </source>
</evidence>
<proteinExistence type="predicted"/>
<dbReference type="HOGENOM" id="CLU_475636_0_0_1"/>
<feature type="compositionally biased region" description="Low complexity" evidence="1">
    <location>
        <begin position="265"/>
        <end position="275"/>
    </location>
</feature>
<feature type="region of interest" description="Disordered" evidence="1">
    <location>
        <begin position="343"/>
        <end position="362"/>
    </location>
</feature>
<dbReference type="AlphaFoldDB" id="A0A067MM00"/>
<evidence type="ECO:0000313" key="2">
    <source>
        <dbReference type="EMBL" id="KDQ12616.1"/>
    </source>
</evidence>
<organism evidence="2 3">
    <name type="scientific">Botryobasidium botryosum (strain FD-172 SS1)</name>
    <dbReference type="NCBI Taxonomy" id="930990"/>
    <lineage>
        <taxon>Eukaryota</taxon>
        <taxon>Fungi</taxon>
        <taxon>Dikarya</taxon>
        <taxon>Basidiomycota</taxon>
        <taxon>Agaricomycotina</taxon>
        <taxon>Agaricomycetes</taxon>
        <taxon>Cantharellales</taxon>
        <taxon>Botryobasidiaceae</taxon>
        <taxon>Botryobasidium</taxon>
    </lineage>
</organism>
<dbReference type="EMBL" id="KL198049">
    <property type="protein sequence ID" value="KDQ12616.1"/>
    <property type="molecule type" value="Genomic_DNA"/>
</dbReference>